<name>A0A1V2A5V4_9BACI</name>
<dbReference type="EMBL" id="MSFI01000021">
    <property type="protein sequence ID" value="OMP66373.1"/>
    <property type="molecule type" value="Genomic_DNA"/>
</dbReference>
<dbReference type="InterPro" id="IPR000700">
    <property type="entry name" value="PAS-assoc_C"/>
</dbReference>
<keyword evidence="2" id="KW-0058">Aromatic hydrocarbons catabolism</keyword>
<dbReference type="InterPro" id="IPR000014">
    <property type="entry name" value="PAS"/>
</dbReference>
<keyword evidence="3" id="KW-0067">ATP-binding</keyword>
<sequence length="456" mass="51188">MHSLEVEVVKLYKAVIDASYDPIFVADHTGIGLIMNEAYTRVTGVKEDQLIGRHLRDVIKEGVISDSITLNVLRKKKQMTIMQNVNGKELLVTGSPIFDHQGAIKYVVTNLRDISDLQTLKEELKKTKELAETYLKELEQYQEKKQFIMHEGIIANSSKMAFVIDLAEKMARVQTTVLLLGESGVGKEVIASLIQSLGDRANKPFIKVNCAAIPKDLLESELFGYEKGAFTGAHDKGRPGLFEQANGGTIFLDEIGEMPFALQAKLLRVLQEFEVTRIGGGRTLKIDVRVISATNQDLESLVAKGEFREDLYYRLNIVPIRIPPLRERREDIPLLACHFLSKVNKKYGFSKHLSDDAYRLLQSYSWPGNIREIQNMVERAAVTAEDDLLGVEDFPVTIPPGDVFPTQNRTLKEVVSEVERDMILRAIAEYKTTRKTAGVLGISQSALVKKMKRLGL</sequence>
<comment type="caution">
    <text evidence="9">The sequence shown here is derived from an EMBL/GenBank/DDBJ whole genome shotgun (WGS) entry which is preliminary data.</text>
</comment>
<dbReference type="InterPro" id="IPR030828">
    <property type="entry name" value="HTH_TyrR"/>
</dbReference>
<dbReference type="PROSITE" id="PS50112">
    <property type="entry name" value="PAS"/>
    <property type="match status" value="1"/>
</dbReference>
<dbReference type="STRING" id="1714355.BTO28_13005"/>
<protein>
    <recommendedName>
        <fullName evidence="4">HTH-type transcriptional regulatory protein TyrR</fullName>
    </recommendedName>
</protein>
<dbReference type="InterPro" id="IPR025943">
    <property type="entry name" value="Sigma_54_int_dom_ATP-bd_2"/>
</dbReference>
<dbReference type="InterPro" id="IPR035965">
    <property type="entry name" value="PAS-like_dom_sf"/>
</dbReference>
<dbReference type="AlphaFoldDB" id="A0A1V2A5V4"/>
<feature type="coiled-coil region" evidence="5">
    <location>
        <begin position="117"/>
        <end position="151"/>
    </location>
</feature>
<evidence type="ECO:0000256" key="2">
    <source>
        <dbReference type="ARBA" id="ARBA00022797"/>
    </source>
</evidence>
<evidence type="ECO:0000256" key="4">
    <source>
        <dbReference type="ARBA" id="ARBA00029500"/>
    </source>
</evidence>
<dbReference type="InterPro" id="IPR013767">
    <property type="entry name" value="PAS_fold"/>
</dbReference>
<dbReference type="SUPFAM" id="SSF52540">
    <property type="entry name" value="P-loop containing nucleoside triphosphate hydrolases"/>
    <property type="match status" value="1"/>
</dbReference>
<dbReference type="CDD" id="cd00009">
    <property type="entry name" value="AAA"/>
    <property type="match status" value="1"/>
</dbReference>
<dbReference type="Pfam" id="PF00158">
    <property type="entry name" value="Sigma54_activat"/>
    <property type="match status" value="1"/>
</dbReference>
<organism evidence="9 10">
    <name type="scientific">Domibacillus epiphyticus</name>
    <dbReference type="NCBI Taxonomy" id="1714355"/>
    <lineage>
        <taxon>Bacteria</taxon>
        <taxon>Bacillati</taxon>
        <taxon>Bacillota</taxon>
        <taxon>Bacilli</taxon>
        <taxon>Bacillales</taxon>
        <taxon>Bacillaceae</taxon>
        <taxon>Domibacillus</taxon>
    </lineage>
</organism>
<dbReference type="SMART" id="SM00091">
    <property type="entry name" value="PAS"/>
    <property type="match status" value="1"/>
</dbReference>
<feature type="domain" description="PAS" evidence="7">
    <location>
        <begin position="8"/>
        <end position="59"/>
    </location>
</feature>
<evidence type="ECO:0000259" key="7">
    <source>
        <dbReference type="PROSITE" id="PS50112"/>
    </source>
</evidence>
<dbReference type="Pfam" id="PF25601">
    <property type="entry name" value="AAA_lid_14"/>
    <property type="match status" value="1"/>
</dbReference>
<evidence type="ECO:0000313" key="10">
    <source>
        <dbReference type="Proteomes" id="UP000188613"/>
    </source>
</evidence>
<proteinExistence type="predicted"/>
<gene>
    <name evidence="9" type="ORF">BTO28_13005</name>
</gene>
<evidence type="ECO:0000259" key="6">
    <source>
        <dbReference type="PROSITE" id="PS50045"/>
    </source>
</evidence>
<feature type="domain" description="PAC" evidence="8">
    <location>
        <begin position="75"/>
        <end position="126"/>
    </location>
</feature>
<keyword evidence="10" id="KW-1185">Reference proteome</keyword>
<accession>A0A1V2A5V4</accession>
<evidence type="ECO:0000259" key="8">
    <source>
        <dbReference type="PROSITE" id="PS50113"/>
    </source>
</evidence>
<dbReference type="RefSeq" id="WP_076766942.1">
    <property type="nucleotide sequence ID" value="NZ_MSFI01000021.1"/>
</dbReference>
<dbReference type="Gene3D" id="3.40.50.300">
    <property type="entry name" value="P-loop containing nucleotide triphosphate hydrolases"/>
    <property type="match status" value="1"/>
</dbReference>
<dbReference type="InterPro" id="IPR058031">
    <property type="entry name" value="AAA_lid_NorR"/>
</dbReference>
<dbReference type="CDD" id="cd00130">
    <property type="entry name" value="PAS"/>
    <property type="match status" value="1"/>
</dbReference>
<dbReference type="SMART" id="SM00382">
    <property type="entry name" value="AAA"/>
    <property type="match status" value="1"/>
</dbReference>
<evidence type="ECO:0000313" key="9">
    <source>
        <dbReference type="EMBL" id="OMP66373.1"/>
    </source>
</evidence>
<dbReference type="Proteomes" id="UP000188613">
    <property type="component" value="Unassembled WGS sequence"/>
</dbReference>
<dbReference type="PANTHER" id="PTHR32071:SF57">
    <property type="entry name" value="C4-DICARBOXYLATE TRANSPORT TRANSCRIPTIONAL REGULATORY PROTEIN DCTD"/>
    <property type="match status" value="1"/>
</dbReference>
<evidence type="ECO:0000256" key="1">
    <source>
        <dbReference type="ARBA" id="ARBA00022741"/>
    </source>
</evidence>
<dbReference type="SUPFAM" id="SSF46689">
    <property type="entry name" value="Homeodomain-like"/>
    <property type="match status" value="1"/>
</dbReference>
<dbReference type="PROSITE" id="PS00675">
    <property type="entry name" value="SIGMA54_INTERACT_1"/>
    <property type="match status" value="1"/>
</dbReference>
<dbReference type="Gene3D" id="1.10.10.60">
    <property type="entry name" value="Homeodomain-like"/>
    <property type="match status" value="1"/>
</dbReference>
<dbReference type="PANTHER" id="PTHR32071">
    <property type="entry name" value="TRANSCRIPTIONAL REGULATORY PROTEIN"/>
    <property type="match status" value="1"/>
</dbReference>
<keyword evidence="5" id="KW-0175">Coiled coil</keyword>
<keyword evidence="1" id="KW-0547">Nucleotide-binding</keyword>
<dbReference type="SUPFAM" id="SSF55785">
    <property type="entry name" value="PYP-like sensor domain (PAS domain)"/>
    <property type="match status" value="1"/>
</dbReference>
<dbReference type="PROSITE" id="PS50045">
    <property type="entry name" value="SIGMA54_INTERACT_4"/>
    <property type="match status" value="1"/>
</dbReference>
<dbReference type="InterPro" id="IPR003593">
    <property type="entry name" value="AAA+_ATPase"/>
</dbReference>
<dbReference type="Gene3D" id="1.10.8.60">
    <property type="match status" value="1"/>
</dbReference>
<feature type="domain" description="Sigma-54 factor interaction" evidence="6">
    <location>
        <begin position="153"/>
        <end position="382"/>
    </location>
</feature>
<dbReference type="PROSITE" id="PS00676">
    <property type="entry name" value="SIGMA54_INTERACT_2"/>
    <property type="match status" value="1"/>
</dbReference>
<dbReference type="Gene3D" id="3.30.450.20">
    <property type="entry name" value="PAS domain"/>
    <property type="match status" value="1"/>
</dbReference>
<evidence type="ECO:0000256" key="3">
    <source>
        <dbReference type="ARBA" id="ARBA00022840"/>
    </source>
</evidence>
<dbReference type="Pfam" id="PF18024">
    <property type="entry name" value="HTH_50"/>
    <property type="match status" value="1"/>
</dbReference>
<dbReference type="NCBIfam" id="TIGR00229">
    <property type="entry name" value="sensory_box"/>
    <property type="match status" value="1"/>
</dbReference>
<dbReference type="InterPro" id="IPR002078">
    <property type="entry name" value="Sigma_54_int"/>
</dbReference>
<dbReference type="InterPro" id="IPR009057">
    <property type="entry name" value="Homeodomain-like_sf"/>
</dbReference>
<reference evidence="9 10" key="1">
    <citation type="submission" date="2016-12" db="EMBL/GenBank/DDBJ databases">
        <title>Domibacillus sp. SAB 38T whole genome sequencing.</title>
        <authorList>
            <person name="Verma A."/>
            <person name="Ojha A.K."/>
            <person name="Krishnamurthi S."/>
        </authorList>
    </citation>
    <scope>NUCLEOTIDE SEQUENCE [LARGE SCALE GENOMIC DNA]</scope>
    <source>
        <strain evidence="9 10">SAB 38</strain>
    </source>
</reference>
<dbReference type="InterPro" id="IPR027417">
    <property type="entry name" value="P-loop_NTPase"/>
</dbReference>
<dbReference type="FunFam" id="3.40.50.300:FF:000006">
    <property type="entry name" value="DNA-binding transcriptional regulator NtrC"/>
    <property type="match status" value="1"/>
</dbReference>
<dbReference type="InterPro" id="IPR025662">
    <property type="entry name" value="Sigma_54_int_dom_ATP-bd_1"/>
</dbReference>
<dbReference type="PROSITE" id="PS50113">
    <property type="entry name" value="PAC"/>
    <property type="match status" value="1"/>
</dbReference>
<dbReference type="GO" id="GO:0003677">
    <property type="term" value="F:DNA binding"/>
    <property type="evidence" value="ECO:0007669"/>
    <property type="project" value="UniProtKB-KW"/>
</dbReference>
<dbReference type="Pfam" id="PF00989">
    <property type="entry name" value="PAS"/>
    <property type="match status" value="1"/>
</dbReference>
<dbReference type="OrthoDB" id="9771372at2"/>
<dbReference type="GO" id="GO:0005524">
    <property type="term" value="F:ATP binding"/>
    <property type="evidence" value="ECO:0007669"/>
    <property type="project" value="UniProtKB-KW"/>
</dbReference>
<evidence type="ECO:0000256" key="5">
    <source>
        <dbReference type="SAM" id="Coils"/>
    </source>
</evidence>
<dbReference type="GO" id="GO:0006355">
    <property type="term" value="P:regulation of DNA-templated transcription"/>
    <property type="evidence" value="ECO:0007669"/>
    <property type="project" value="InterPro"/>
</dbReference>